<dbReference type="PROSITE" id="PS01211">
    <property type="entry name" value="UPF0001"/>
    <property type="match status" value="1"/>
</dbReference>
<dbReference type="FunFam" id="3.20.20.10:FF:000018">
    <property type="entry name" value="Pyridoxal phosphate homeostasis protein"/>
    <property type="match status" value="1"/>
</dbReference>
<dbReference type="PANTHER" id="PTHR10146:SF14">
    <property type="entry name" value="PYRIDOXAL PHOSPHATE HOMEOSTASIS PROTEIN"/>
    <property type="match status" value="1"/>
</dbReference>
<dbReference type="Proteomes" id="UP000317557">
    <property type="component" value="Unassembled WGS sequence"/>
</dbReference>
<evidence type="ECO:0000313" key="6">
    <source>
        <dbReference type="EMBL" id="SMO59257.1"/>
    </source>
</evidence>
<comment type="similarity">
    <text evidence="2 4">Belongs to the pyridoxal phosphate-binding protein YggS/PROSC family.</text>
</comment>
<comment type="cofactor">
    <cofactor evidence="3">
        <name>pyridoxal 5'-phosphate</name>
        <dbReference type="ChEBI" id="CHEBI:597326"/>
    </cofactor>
</comment>
<organism evidence="6 7">
    <name type="scientific">Gracilimonas mengyeensis</name>
    <dbReference type="NCBI Taxonomy" id="1302730"/>
    <lineage>
        <taxon>Bacteria</taxon>
        <taxon>Pseudomonadati</taxon>
        <taxon>Balneolota</taxon>
        <taxon>Balneolia</taxon>
        <taxon>Balneolales</taxon>
        <taxon>Balneolaceae</taxon>
        <taxon>Gracilimonas</taxon>
    </lineage>
</organism>
<keyword evidence="1 2" id="KW-0663">Pyridoxal phosphate</keyword>
<gene>
    <name evidence="6" type="ORF">SAMN06265219_105200</name>
</gene>
<protein>
    <recommendedName>
        <fullName evidence="2">Pyridoxal phosphate homeostasis protein</fullName>
        <shortName evidence="2">PLP homeostasis protein</shortName>
    </recommendedName>
</protein>
<evidence type="ECO:0000256" key="1">
    <source>
        <dbReference type="ARBA" id="ARBA00022898"/>
    </source>
</evidence>
<feature type="domain" description="Alanine racemase N-terminal" evidence="5">
    <location>
        <begin position="9"/>
        <end position="231"/>
    </location>
</feature>
<feature type="modified residue" description="N6-(pyridoxal phosphate)lysine" evidence="2 3">
    <location>
        <position position="38"/>
    </location>
</feature>
<evidence type="ECO:0000256" key="2">
    <source>
        <dbReference type="HAMAP-Rule" id="MF_02087"/>
    </source>
</evidence>
<accession>A0A521CIH9</accession>
<dbReference type="NCBIfam" id="TIGR00044">
    <property type="entry name" value="YggS family pyridoxal phosphate-dependent enzyme"/>
    <property type="match status" value="1"/>
</dbReference>
<dbReference type="GO" id="GO:0030170">
    <property type="term" value="F:pyridoxal phosphate binding"/>
    <property type="evidence" value="ECO:0007669"/>
    <property type="project" value="UniProtKB-UniRule"/>
</dbReference>
<evidence type="ECO:0000259" key="5">
    <source>
        <dbReference type="Pfam" id="PF01168"/>
    </source>
</evidence>
<dbReference type="PANTHER" id="PTHR10146">
    <property type="entry name" value="PROLINE SYNTHETASE CO-TRANSCRIBED BACTERIAL HOMOLOG PROTEIN"/>
    <property type="match status" value="1"/>
</dbReference>
<dbReference type="InterPro" id="IPR029066">
    <property type="entry name" value="PLP-binding_barrel"/>
</dbReference>
<keyword evidence="7" id="KW-1185">Reference proteome</keyword>
<name>A0A521CIH9_9BACT</name>
<evidence type="ECO:0000313" key="7">
    <source>
        <dbReference type="Proteomes" id="UP000317557"/>
    </source>
</evidence>
<dbReference type="InterPro" id="IPR001608">
    <property type="entry name" value="Ala_racemase_N"/>
</dbReference>
<dbReference type="OrthoDB" id="9804072at2"/>
<evidence type="ECO:0000256" key="4">
    <source>
        <dbReference type="RuleBase" id="RU004514"/>
    </source>
</evidence>
<reference evidence="6 7" key="1">
    <citation type="submission" date="2017-05" db="EMBL/GenBank/DDBJ databases">
        <authorList>
            <person name="Varghese N."/>
            <person name="Submissions S."/>
        </authorList>
    </citation>
    <scope>NUCLEOTIDE SEQUENCE [LARGE SCALE GENOMIC DNA]</scope>
    <source>
        <strain evidence="6 7">DSM 21985</strain>
    </source>
</reference>
<dbReference type="InterPro" id="IPR011078">
    <property type="entry name" value="PyrdxlP_homeostasis"/>
</dbReference>
<comment type="function">
    <text evidence="2">Pyridoxal 5'-phosphate (PLP)-binding protein, which is involved in PLP homeostasis.</text>
</comment>
<proteinExistence type="inferred from homology"/>
<dbReference type="RefSeq" id="WP_142454017.1">
    <property type="nucleotide sequence ID" value="NZ_FXTP01000005.1"/>
</dbReference>
<dbReference type="EMBL" id="FXTP01000005">
    <property type="protein sequence ID" value="SMO59257.1"/>
    <property type="molecule type" value="Genomic_DNA"/>
</dbReference>
<evidence type="ECO:0000256" key="3">
    <source>
        <dbReference type="PIRSR" id="PIRSR004848-1"/>
    </source>
</evidence>
<dbReference type="AlphaFoldDB" id="A0A521CIH9"/>
<sequence>MSEQNIAKNLKSIQQRIKEACESCGRDPEEVLLVAVSKTKPNEDILEAVQAGQLHFGENRMKDLEDKMLEIANPDISWHFIGNIQTNKIKYIAERVNWIHSVEKAKYLKEIEKRAGKANRVVNALIQVNISDEQQKGGCKPGDLAGILEKAQNYEHVKVKGLMGMARFVDDPEEVRSEFKLLKELFDSHQEYNKGSVELKHLSMGMTNDMEVAIEEGATMVRVGTAIFGERNYG</sequence>
<dbReference type="Gene3D" id="3.20.20.10">
    <property type="entry name" value="Alanine racemase"/>
    <property type="match status" value="1"/>
</dbReference>
<dbReference type="PIRSF" id="PIRSF004848">
    <property type="entry name" value="YBL036c_PLPDEIII"/>
    <property type="match status" value="1"/>
</dbReference>
<dbReference type="SUPFAM" id="SSF51419">
    <property type="entry name" value="PLP-binding barrel"/>
    <property type="match status" value="1"/>
</dbReference>
<dbReference type="CDD" id="cd00635">
    <property type="entry name" value="PLPDE_III_YBL036c_like"/>
    <property type="match status" value="1"/>
</dbReference>
<dbReference type="HAMAP" id="MF_02087">
    <property type="entry name" value="PLP_homeostasis"/>
    <property type="match status" value="1"/>
</dbReference>
<dbReference type="Pfam" id="PF01168">
    <property type="entry name" value="Ala_racemase_N"/>
    <property type="match status" value="1"/>
</dbReference>